<dbReference type="Proteomes" id="UP001597116">
    <property type="component" value="Unassembled WGS sequence"/>
</dbReference>
<dbReference type="RefSeq" id="WP_265990460.1">
    <property type="nucleotide sequence ID" value="NZ_CP110973.1"/>
</dbReference>
<organism evidence="1 2">
    <name type="scientific">Larkinella insperata</name>
    <dbReference type="NCBI Taxonomy" id="332158"/>
    <lineage>
        <taxon>Bacteria</taxon>
        <taxon>Pseudomonadati</taxon>
        <taxon>Bacteroidota</taxon>
        <taxon>Cytophagia</taxon>
        <taxon>Cytophagales</taxon>
        <taxon>Spirosomataceae</taxon>
        <taxon>Larkinella</taxon>
    </lineage>
</organism>
<keyword evidence="2" id="KW-1185">Reference proteome</keyword>
<comment type="caution">
    <text evidence="1">The sequence shown here is derived from an EMBL/GenBank/DDBJ whole genome shotgun (WGS) entry which is preliminary data.</text>
</comment>
<accession>A0ABW3QC44</accession>
<dbReference type="EMBL" id="JBHTLP010000001">
    <property type="protein sequence ID" value="MFD1139783.1"/>
    <property type="molecule type" value="Genomic_DNA"/>
</dbReference>
<gene>
    <name evidence="1" type="ORF">ACFQ4C_01620</name>
</gene>
<protein>
    <recommendedName>
        <fullName evidence="3">Phage protein</fullName>
    </recommendedName>
</protein>
<sequence length="69" mass="8149">MFAATFRFYSNWMQYRETIRLHAQEYEKALGGTDKEYARLVGYSYFSALRRGCMTKEDVEVVEGDLSMM</sequence>
<proteinExistence type="predicted"/>
<evidence type="ECO:0000313" key="2">
    <source>
        <dbReference type="Proteomes" id="UP001597116"/>
    </source>
</evidence>
<evidence type="ECO:0000313" key="1">
    <source>
        <dbReference type="EMBL" id="MFD1139783.1"/>
    </source>
</evidence>
<reference evidence="2" key="1">
    <citation type="journal article" date="2019" name="Int. J. Syst. Evol. Microbiol.">
        <title>The Global Catalogue of Microorganisms (GCM) 10K type strain sequencing project: providing services to taxonomists for standard genome sequencing and annotation.</title>
        <authorList>
            <consortium name="The Broad Institute Genomics Platform"/>
            <consortium name="The Broad Institute Genome Sequencing Center for Infectious Disease"/>
            <person name="Wu L."/>
            <person name="Ma J."/>
        </authorList>
    </citation>
    <scope>NUCLEOTIDE SEQUENCE [LARGE SCALE GENOMIC DNA]</scope>
    <source>
        <strain evidence="2">CCUG 55608</strain>
    </source>
</reference>
<evidence type="ECO:0008006" key="3">
    <source>
        <dbReference type="Google" id="ProtNLM"/>
    </source>
</evidence>
<name>A0ABW3QC44_9BACT</name>